<dbReference type="Proteomes" id="UP000242850">
    <property type="component" value="Unassembled WGS sequence"/>
</dbReference>
<dbReference type="SUPFAM" id="SSF51703">
    <property type="entry name" value="Cobalamin (vitamin B12)-dependent enzymes"/>
    <property type="match status" value="1"/>
</dbReference>
<reference evidence="3" key="1">
    <citation type="submission" date="2016-10" db="EMBL/GenBank/DDBJ databases">
        <authorList>
            <person name="Varghese N."/>
            <person name="Submissions S."/>
        </authorList>
    </citation>
    <scope>NUCLEOTIDE SEQUENCE [LARGE SCALE GENOMIC DNA]</scope>
    <source>
        <strain evidence="3">DSM 5463</strain>
    </source>
</reference>
<dbReference type="Pfam" id="PF16552">
    <property type="entry name" value="OAM_alpha"/>
    <property type="match status" value="1"/>
</dbReference>
<keyword evidence="3" id="KW-1185">Reference proteome</keyword>
<sequence>MAKRPDDFEVRRQHLRNLTDEELEKRFWQLAEEIVKPLVELAYTHTSPAVERSVLLRMGFSSIEAKAIVEGVMKLGLLGKGAGNVVYRLAKKKNIPIREAGLLLVEGKCWEEVPGLFEGGASNA</sequence>
<evidence type="ECO:0000313" key="3">
    <source>
        <dbReference type="Proteomes" id="UP000242850"/>
    </source>
</evidence>
<feature type="domain" description="D-Lysine 5,6-aminomutase alpha subunit" evidence="1">
    <location>
        <begin position="3"/>
        <end position="115"/>
    </location>
</feature>
<evidence type="ECO:0000259" key="1">
    <source>
        <dbReference type="Pfam" id="PF16552"/>
    </source>
</evidence>
<dbReference type="InterPro" id="IPR016176">
    <property type="entry name" value="Cbl-dep_enz_cat"/>
</dbReference>
<protein>
    <submittedName>
        <fullName evidence="2">D-ornithine 4,5-aminomutase S subunit</fullName>
    </submittedName>
</protein>
<proteinExistence type="predicted"/>
<dbReference type="EMBL" id="FNUK01000016">
    <property type="protein sequence ID" value="SEF91958.1"/>
    <property type="molecule type" value="Genomic_DNA"/>
</dbReference>
<dbReference type="AlphaFoldDB" id="A0A1H5VY64"/>
<name>A0A1H5VY64_9CLOT</name>
<dbReference type="RefSeq" id="WP_103896278.1">
    <property type="nucleotide sequence ID" value="NZ_FNUK01000016.1"/>
</dbReference>
<dbReference type="InterPro" id="IPR015130">
    <property type="entry name" value="Lys-AminoMut_A"/>
</dbReference>
<organism evidence="2 3">
    <name type="scientific">Caloramator fervidus</name>
    <dbReference type="NCBI Taxonomy" id="29344"/>
    <lineage>
        <taxon>Bacteria</taxon>
        <taxon>Bacillati</taxon>
        <taxon>Bacillota</taxon>
        <taxon>Clostridia</taxon>
        <taxon>Eubacteriales</taxon>
        <taxon>Clostridiaceae</taxon>
        <taxon>Caloramator</taxon>
    </lineage>
</organism>
<gene>
    <name evidence="2" type="ORF">SAMN05660865_01328</name>
</gene>
<dbReference type="GO" id="GO:0003824">
    <property type="term" value="F:catalytic activity"/>
    <property type="evidence" value="ECO:0007669"/>
    <property type="project" value="InterPro"/>
</dbReference>
<accession>A0A1H5VY64</accession>
<dbReference type="Gene3D" id="1.10.8.1000">
    <property type="entry name" value="Ornithine 4,5 aminomutase S component, alpha subunit-like"/>
    <property type="match status" value="1"/>
</dbReference>
<dbReference type="OrthoDB" id="5147116at2"/>
<evidence type="ECO:0000313" key="2">
    <source>
        <dbReference type="EMBL" id="SEF91958.1"/>
    </source>
</evidence>
<dbReference type="GO" id="GO:0031419">
    <property type="term" value="F:cobalamin binding"/>
    <property type="evidence" value="ECO:0007669"/>
    <property type="project" value="InterPro"/>
</dbReference>
<dbReference type="Gene3D" id="6.10.250.2220">
    <property type="match status" value="1"/>
</dbReference>